<dbReference type="GO" id="GO:0005524">
    <property type="term" value="F:ATP binding"/>
    <property type="evidence" value="ECO:0007669"/>
    <property type="project" value="UniProtKB-KW"/>
</dbReference>
<name>A0A6S7FF19_PARCT</name>
<evidence type="ECO:0000256" key="1">
    <source>
        <dbReference type="ARBA" id="ARBA00005446"/>
    </source>
</evidence>
<dbReference type="OrthoDB" id="5969256at2759"/>
<dbReference type="Gene3D" id="3.40.50.300">
    <property type="entry name" value="P-loop containing nucleotide triphosphate hydrolases"/>
    <property type="match status" value="2"/>
</dbReference>
<dbReference type="Pfam" id="PF00271">
    <property type="entry name" value="Helicase_C"/>
    <property type="match status" value="1"/>
</dbReference>
<keyword evidence="6" id="KW-0539">Nucleus</keyword>
<dbReference type="GO" id="GO:0003677">
    <property type="term" value="F:DNA binding"/>
    <property type="evidence" value="ECO:0007669"/>
    <property type="project" value="UniProtKB-KW"/>
</dbReference>
<dbReference type="GO" id="GO:0005634">
    <property type="term" value="C:nucleus"/>
    <property type="evidence" value="ECO:0007669"/>
    <property type="project" value="TreeGrafter"/>
</dbReference>
<evidence type="ECO:0000313" key="11">
    <source>
        <dbReference type="Proteomes" id="UP001152795"/>
    </source>
</evidence>
<dbReference type="InterPro" id="IPR011545">
    <property type="entry name" value="DEAD/DEAH_box_helicase_dom"/>
</dbReference>
<keyword evidence="11" id="KW-1185">Reference proteome</keyword>
<dbReference type="InterPro" id="IPR001650">
    <property type="entry name" value="Helicase_C-like"/>
</dbReference>
<proteinExistence type="inferred from homology"/>
<evidence type="ECO:0000256" key="4">
    <source>
        <dbReference type="ARBA" id="ARBA00023125"/>
    </source>
</evidence>
<comment type="caution">
    <text evidence="10">The sequence shown here is derived from an EMBL/GenBank/DDBJ whole genome shotgun (WGS) entry which is preliminary data.</text>
</comment>
<keyword evidence="3" id="KW-0067">ATP-binding</keyword>
<evidence type="ECO:0000256" key="3">
    <source>
        <dbReference type="ARBA" id="ARBA00022840"/>
    </source>
</evidence>
<dbReference type="GO" id="GO:0000724">
    <property type="term" value="P:double-strand break repair via homologous recombination"/>
    <property type="evidence" value="ECO:0007669"/>
    <property type="project" value="TreeGrafter"/>
</dbReference>
<dbReference type="InterPro" id="IPR014001">
    <property type="entry name" value="Helicase_ATP-bd"/>
</dbReference>
<sequence>MSEYVKKCLEQVMINIFLSESIMLKKEQKDAIESFIFGRDTFVSLPTGIGKSLIYQLIVPLANELLIQGRTTNYRRKLPTNPMVLVVAPLQALVNEQITSCEKLGLRAVKLECRDREYINEFNKFDVLFTSPDTLERHYITICHLQDRIIAVVIDESHCVVNWGTTNNNKARFRVSYGRVGNINALVNAPIMCLTATASAKTRKKIIQMLHMVNTKVIYLSPDKENIKYVVEKADEKGLDTTFGWIIEDLKKNLEGCPKTIIFCTSFKECGEIYDTFSDILPDSCTTYYAMYHAKTPERIKKQVLSDIVVDRNLRIVITTSALGMGINIPDIQRVIHYGAPQDLESYVQAVGRGGRNGCNVLAILYYKNYHLRHCNEKMRAFIKNRVQCRRLEVLKYFKEKKKKSLLLLMHNCCDICSSECVCGLCPVDVHRGTENTNASAHPCDNRKEQSLTRCVSSEERQTFVDVLKDIQQGGNAAVFGTTFPKNMLQDSVINELGNDLEHLFSVEYVTGNFPILDNTVACEILNVVNDIFQDIDEASSEEQHFNWVRDDFYFSEVADSYDSEESDN</sequence>
<evidence type="ECO:0000313" key="10">
    <source>
        <dbReference type="EMBL" id="CAB3977995.1"/>
    </source>
</evidence>
<comment type="catalytic activity">
    <reaction evidence="7">
        <text>Couples ATP hydrolysis with the unwinding of duplex DNA by translocating in the 3'-5' direction.</text>
        <dbReference type="EC" id="5.6.2.4"/>
    </reaction>
</comment>
<dbReference type="GO" id="GO:0005694">
    <property type="term" value="C:chromosome"/>
    <property type="evidence" value="ECO:0007669"/>
    <property type="project" value="TreeGrafter"/>
</dbReference>
<dbReference type="GO" id="GO:0009378">
    <property type="term" value="F:four-way junction helicase activity"/>
    <property type="evidence" value="ECO:0007669"/>
    <property type="project" value="TreeGrafter"/>
</dbReference>
<dbReference type="SMART" id="SM00490">
    <property type="entry name" value="HELICc"/>
    <property type="match status" value="1"/>
</dbReference>
<comment type="similarity">
    <text evidence="1">Belongs to the helicase family. RecQ subfamily.</text>
</comment>
<accession>A0A6S7FF19</accession>
<dbReference type="PANTHER" id="PTHR13710">
    <property type="entry name" value="DNA HELICASE RECQ FAMILY MEMBER"/>
    <property type="match status" value="1"/>
</dbReference>
<keyword evidence="2" id="KW-0547">Nucleotide-binding</keyword>
<keyword evidence="10" id="KW-0378">Hydrolase</keyword>
<protein>
    <recommendedName>
        <fullName evidence="8">DNA 3'-5' helicase</fullName>
        <ecNumber evidence="8">5.6.2.4</ecNumber>
    </recommendedName>
    <alternativeName>
        <fullName evidence="9">DNA 3'-5' helicase BLM</fullName>
    </alternativeName>
</protein>
<dbReference type="GO" id="GO:0005737">
    <property type="term" value="C:cytoplasm"/>
    <property type="evidence" value="ECO:0007669"/>
    <property type="project" value="TreeGrafter"/>
</dbReference>
<dbReference type="AlphaFoldDB" id="A0A6S7FF19"/>
<dbReference type="Pfam" id="PF00270">
    <property type="entry name" value="DEAD"/>
    <property type="match status" value="1"/>
</dbReference>
<dbReference type="EC" id="5.6.2.4" evidence="8"/>
<keyword evidence="10" id="KW-0347">Helicase</keyword>
<reference evidence="10" key="1">
    <citation type="submission" date="2020-04" db="EMBL/GenBank/DDBJ databases">
        <authorList>
            <person name="Alioto T."/>
            <person name="Alioto T."/>
            <person name="Gomez Garrido J."/>
        </authorList>
    </citation>
    <scope>NUCLEOTIDE SEQUENCE</scope>
    <source>
        <strain evidence="10">A484AB</strain>
    </source>
</reference>
<evidence type="ECO:0000256" key="7">
    <source>
        <dbReference type="ARBA" id="ARBA00034617"/>
    </source>
</evidence>
<dbReference type="PANTHER" id="PTHR13710:SF153">
    <property type="entry name" value="RECQ-LIKE DNA HELICASE BLM"/>
    <property type="match status" value="1"/>
</dbReference>
<keyword evidence="4" id="KW-0238">DNA-binding</keyword>
<evidence type="ECO:0000256" key="8">
    <source>
        <dbReference type="ARBA" id="ARBA00034808"/>
    </source>
</evidence>
<keyword evidence="5" id="KW-0413">Isomerase</keyword>
<gene>
    <name evidence="10" type="ORF">PACLA_8A009864</name>
</gene>
<evidence type="ECO:0000256" key="2">
    <source>
        <dbReference type="ARBA" id="ARBA00022741"/>
    </source>
</evidence>
<evidence type="ECO:0000256" key="5">
    <source>
        <dbReference type="ARBA" id="ARBA00023235"/>
    </source>
</evidence>
<dbReference type="Proteomes" id="UP001152795">
    <property type="component" value="Unassembled WGS sequence"/>
</dbReference>
<dbReference type="PROSITE" id="PS51192">
    <property type="entry name" value="HELICASE_ATP_BIND_1"/>
    <property type="match status" value="1"/>
</dbReference>
<dbReference type="EMBL" id="CACRXK020000084">
    <property type="protein sequence ID" value="CAB3977995.1"/>
    <property type="molecule type" value="Genomic_DNA"/>
</dbReference>
<dbReference type="InterPro" id="IPR027417">
    <property type="entry name" value="P-loop_NTPase"/>
</dbReference>
<dbReference type="PROSITE" id="PS51194">
    <property type="entry name" value="HELICASE_CTER"/>
    <property type="match status" value="1"/>
</dbReference>
<evidence type="ECO:0000256" key="6">
    <source>
        <dbReference type="ARBA" id="ARBA00023242"/>
    </source>
</evidence>
<evidence type="ECO:0000256" key="9">
    <source>
        <dbReference type="ARBA" id="ARBA00044542"/>
    </source>
</evidence>
<dbReference type="SUPFAM" id="SSF52540">
    <property type="entry name" value="P-loop containing nucleoside triphosphate hydrolases"/>
    <property type="match status" value="1"/>
</dbReference>
<dbReference type="SMART" id="SM00487">
    <property type="entry name" value="DEXDc"/>
    <property type="match status" value="1"/>
</dbReference>
<dbReference type="GO" id="GO:0043138">
    <property type="term" value="F:3'-5' DNA helicase activity"/>
    <property type="evidence" value="ECO:0007669"/>
    <property type="project" value="UniProtKB-EC"/>
</dbReference>
<organism evidence="10 11">
    <name type="scientific">Paramuricea clavata</name>
    <name type="common">Red gorgonian</name>
    <name type="synonym">Violescent sea-whip</name>
    <dbReference type="NCBI Taxonomy" id="317549"/>
    <lineage>
        <taxon>Eukaryota</taxon>
        <taxon>Metazoa</taxon>
        <taxon>Cnidaria</taxon>
        <taxon>Anthozoa</taxon>
        <taxon>Octocorallia</taxon>
        <taxon>Malacalcyonacea</taxon>
        <taxon>Plexauridae</taxon>
        <taxon>Paramuricea</taxon>
    </lineage>
</organism>